<dbReference type="SMART" id="SM00382">
    <property type="entry name" value="AAA"/>
    <property type="match status" value="1"/>
</dbReference>
<proteinExistence type="inferred from homology"/>
<keyword evidence="4 6" id="KW-0067">ATP-binding</keyword>
<dbReference type="InterPro" id="IPR050763">
    <property type="entry name" value="ABC_transporter_ATP-binding"/>
</dbReference>
<dbReference type="GO" id="GO:0005524">
    <property type="term" value="F:ATP binding"/>
    <property type="evidence" value="ECO:0007669"/>
    <property type="project" value="UniProtKB-KW"/>
</dbReference>
<comment type="similarity">
    <text evidence="1">Belongs to the ABC transporter superfamily.</text>
</comment>
<dbReference type="STRING" id="258515.SAMN05192585_11627"/>
<dbReference type="EMBL" id="FNID01000016">
    <property type="protein sequence ID" value="SDN32839.1"/>
    <property type="molecule type" value="Genomic_DNA"/>
</dbReference>
<dbReference type="PROSITE" id="PS00211">
    <property type="entry name" value="ABC_TRANSPORTER_1"/>
    <property type="match status" value="1"/>
</dbReference>
<evidence type="ECO:0000256" key="2">
    <source>
        <dbReference type="ARBA" id="ARBA00022448"/>
    </source>
</evidence>
<gene>
    <name evidence="6" type="ORF">SAMN05192585_11627</name>
</gene>
<sequence>MSMSTALVVQNLTKSYGPVKAVDGLSFKVEKGEIFGLLGHNGAGKSTSIECILGVKRYDAGSVTVLGLSPAENRRQLFEKVGVQFQHNNYPEKITVSELCEVTGSLYRQPADWKELLKRFGLLGMHKRMVTELSGGERQRLSVILALIPNPELVFLDELTTGLDSKARRDVWKYLESLKGNGLTILLTSHYMDEVQTLCDRICILRKGQVVFMGTLTEAIQNSPCSNLEEAYLWYSGEEETTDEVL</sequence>
<keyword evidence="2" id="KW-0813">Transport</keyword>
<evidence type="ECO:0000313" key="6">
    <source>
        <dbReference type="EMBL" id="SDN32839.1"/>
    </source>
</evidence>
<keyword evidence="7" id="KW-1185">Reference proteome</keyword>
<evidence type="ECO:0000256" key="1">
    <source>
        <dbReference type="ARBA" id="ARBA00005417"/>
    </source>
</evidence>
<dbReference type="InterPro" id="IPR017871">
    <property type="entry name" value="ABC_transporter-like_CS"/>
</dbReference>
<reference evidence="6 7" key="1">
    <citation type="submission" date="2016-10" db="EMBL/GenBank/DDBJ databases">
        <authorList>
            <person name="de Groot N.N."/>
        </authorList>
    </citation>
    <scope>NUCLEOTIDE SEQUENCE [LARGE SCALE GENOMIC DNA]</scope>
    <source>
        <strain evidence="6 7">CGMCC 1.5012</strain>
    </source>
</reference>
<feature type="domain" description="ABC transporter" evidence="5">
    <location>
        <begin position="7"/>
        <end position="232"/>
    </location>
</feature>
<dbReference type="Pfam" id="PF00005">
    <property type="entry name" value="ABC_tran"/>
    <property type="match status" value="1"/>
</dbReference>
<evidence type="ECO:0000313" key="7">
    <source>
        <dbReference type="Proteomes" id="UP000199182"/>
    </source>
</evidence>
<dbReference type="GO" id="GO:0016887">
    <property type="term" value="F:ATP hydrolysis activity"/>
    <property type="evidence" value="ECO:0007669"/>
    <property type="project" value="InterPro"/>
</dbReference>
<dbReference type="SUPFAM" id="SSF52540">
    <property type="entry name" value="P-loop containing nucleoside triphosphate hydrolases"/>
    <property type="match status" value="1"/>
</dbReference>
<dbReference type="PANTHER" id="PTHR42711:SF5">
    <property type="entry name" value="ABC TRANSPORTER ATP-BINDING PROTEIN NATA"/>
    <property type="match status" value="1"/>
</dbReference>
<dbReference type="InterPro" id="IPR003439">
    <property type="entry name" value="ABC_transporter-like_ATP-bd"/>
</dbReference>
<keyword evidence="3" id="KW-0547">Nucleotide-binding</keyword>
<accession>A0A1H0AH49</accession>
<dbReference type="PANTHER" id="PTHR42711">
    <property type="entry name" value="ABC TRANSPORTER ATP-BINDING PROTEIN"/>
    <property type="match status" value="1"/>
</dbReference>
<dbReference type="Gene3D" id="3.40.50.300">
    <property type="entry name" value="P-loop containing nucleotide triphosphate hydrolases"/>
    <property type="match status" value="1"/>
</dbReference>
<dbReference type="InterPro" id="IPR003593">
    <property type="entry name" value="AAA+_ATPase"/>
</dbReference>
<evidence type="ECO:0000256" key="3">
    <source>
        <dbReference type="ARBA" id="ARBA00022741"/>
    </source>
</evidence>
<dbReference type="PROSITE" id="PS50893">
    <property type="entry name" value="ABC_TRANSPORTER_2"/>
    <property type="match status" value="1"/>
</dbReference>
<name>A0A1H0AH49_9FIRM</name>
<dbReference type="CDD" id="cd03230">
    <property type="entry name" value="ABC_DR_subfamily_A"/>
    <property type="match status" value="1"/>
</dbReference>
<organism evidence="6 7">
    <name type="scientific">Acetanaerobacterium elongatum</name>
    <dbReference type="NCBI Taxonomy" id="258515"/>
    <lineage>
        <taxon>Bacteria</taxon>
        <taxon>Bacillati</taxon>
        <taxon>Bacillota</taxon>
        <taxon>Clostridia</taxon>
        <taxon>Eubacteriales</taxon>
        <taxon>Oscillospiraceae</taxon>
        <taxon>Acetanaerobacterium</taxon>
    </lineage>
</organism>
<evidence type="ECO:0000259" key="5">
    <source>
        <dbReference type="PROSITE" id="PS50893"/>
    </source>
</evidence>
<dbReference type="Proteomes" id="UP000199182">
    <property type="component" value="Unassembled WGS sequence"/>
</dbReference>
<evidence type="ECO:0000256" key="4">
    <source>
        <dbReference type="ARBA" id="ARBA00022840"/>
    </source>
</evidence>
<protein>
    <submittedName>
        <fullName evidence="6">ABC-2 type transport system ATP-binding protein</fullName>
    </submittedName>
</protein>
<dbReference type="AlphaFoldDB" id="A0A1H0AH49"/>
<dbReference type="InterPro" id="IPR027417">
    <property type="entry name" value="P-loop_NTPase"/>
</dbReference>